<comment type="caution">
    <text evidence="1">The sequence shown here is derived from an EMBL/GenBank/DDBJ whole genome shotgun (WGS) entry which is preliminary data.</text>
</comment>
<proteinExistence type="predicted"/>
<dbReference type="Proteomes" id="UP000765509">
    <property type="component" value="Unassembled WGS sequence"/>
</dbReference>
<organism evidence="1 2">
    <name type="scientific">Austropuccinia psidii MF-1</name>
    <dbReference type="NCBI Taxonomy" id="1389203"/>
    <lineage>
        <taxon>Eukaryota</taxon>
        <taxon>Fungi</taxon>
        <taxon>Dikarya</taxon>
        <taxon>Basidiomycota</taxon>
        <taxon>Pucciniomycotina</taxon>
        <taxon>Pucciniomycetes</taxon>
        <taxon>Pucciniales</taxon>
        <taxon>Sphaerophragmiaceae</taxon>
        <taxon>Austropuccinia</taxon>
    </lineage>
</organism>
<keyword evidence="2" id="KW-1185">Reference proteome</keyword>
<sequence>MSAPCYSSMHICMCQNYLTQTHCSPEGDRQGVSFTPSKYKQHIKNLKTTIETNAISNIPTFALASECPQILFDQIFPNDYSQLNQRNISTTPGLNSTALKPYIGSKNLPLQDF</sequence>
<protein>
    <submittedName>
        <fullName evidence="1">Uncharacterized protein</fullName>
    </submittedName>
</protein>
<dbReference type="AlphaFoldDB" id="A0A9Q3EHS1"/>
<gene>
    <name evidence="1" type="ORF">O181_062870</name>
</gene>
<reference evidence="1" key="1">
    <citation type="submission" date="2021-03" db="EMBL/GenBank/DDBJ databases">
        <title>Draft genome sequence of rust myrtle Austropuccinia psidii MF-1, a brazilian biotype.</title>
        <authorList>
            <person name="Quecine M.C."/>
            <person name="Pachon D.M.R."/>
            <person name="Bonatelli M.L."/>
            <person name="Correr F.H."/>
            <person name="Franceschini L.M."/>
            <person name="Leite T.F."/>
            <person name="Margarido G.R.A."/>
            <person name="Almeida C.A."/>
            <person name="Ferrarezi J.A."/>
            <person name="Labate C.A."/>
        </authorList>
    </citation>
    <scope>NUCLEOTIDE SEQUENCE</scope>
    <source>
        <strain evidence="1">MF-1</strain>
    </source>
</reference>
<evidence type="ECO:0000313" key="1">
    <source>
        <dbReference type="EMBL" id="MBW0523155.1"/>
    </source>
</evidence>
<evidence type="ECO:0000313" key="2">
    <source>
        <dbReference type="Proteomes" id="UP000765509"/>
    </source>
</evidence>
<dbReference type="EMBL" id="AVOT02030068">
    <property type="protein sequence ID" value="MBW0523155.1"/>
    <property type="molecule type" value="Genomic_DNA"/>
</dbReference>
<name>A0A9Q3EHS1_9BASI</name>
<accession>A0A9Q3EHS1</accession>